<accession>A0AAV6S5D3</accession>
<keyword evidence="1" id="KW-0472">Membrane</keyword>
<evidence type="ECO:0000256" key="1">
    <source>
        <dbReference type="SAM" id="Phobius"/>
    </source>
</evidence>
<dbReference type="EMBL" id="JAGKHQ010000007">
    <property type="protein sequence ID" value="KAG7512921.1"/>
    <property type="molecule type" value="Genomic_DNA"/>
</dbReference>
<keyword evidence="1" id="KW-1133">Transmembrane helix</keyword>
<feature type="transmembrane region" description="Helical" evidence="1">
    <location>
        <begin position="47"/>
        <end position="71"/>
    </location>
</feature>
<name>A0AAV6S5D3_SOLSE</name>
<evidence type="ECO:0000313" key="3">
    <source>
        <dbReference type="Proteomes" id="UP000693946"/>
    </source>
</evidence>
<comment type="caution">
    <text evidence="2">The sequence shown here is derived from an EMBL/GenBank/DDBJ whole genome shotgun (WGS) entry which is preliminary data.</text>
</comment>
<keyword evidence="3" id="KW-1185">Reference proteome</keyword>
<evidence type="ECO:0000313" key="2">
    <source>
        <dbReference type="EMBL" id="KAG7512921.1"/>
    </source>
</evidence>
<dbReference type="AlphaFoldDB" id="A0AAV6S5D3"/>
<reference evidence="2 3" key="1">
    <citation type="journal article" date="2021" name="Sci. Rep.">
        <title>Chromosome anchoring in Senegalese sole (Solea senegalensis) reveals sex-associated markers and genome rearrangements in flatfish.</title>
        <authorList>
            <person name="Guerrero-Cozar I."/>
            <person name="Gomez-Garrido J."/>
            <person name="Berbel C."/>
            <person name="Martinez-Blanch J.F."/>
            <person name="Alioto T."/>
            <person name="Claros M.G."/>
            <person name="Gagnaire P.A."/>
            <person name="Manchado M."/>
        </authorList>
    </citation>
    <scope>NUCLEOTIDE SEQUENCE [LARGE SCALE GENOMIC DNA]</scope>
    <source>
        <strain evidence="2">Sse05_10M</strain>
    </source>
</reference>
<keyword evidence="1" id="KW-0812">Transmembrane</keyword>
<dbReference type="Proteomes" id="UP000693946">
    <property type="component" value="Linkage Group LG15"/>
</dbReference>
<protein>
    <submittedName>
        <fullName evidence="2">Uncharacterized protein</fullName>
    </submittedName>
</protein>
<sequence>MHRITQNTAHISVCTDTLSFLGLMLFNWDAQLGRTKHLRELWGARTAFTDILLLLLSLSPVWLHMAFSLIATEDAG</sequence>
<proteinExistence type="predicted"/>
<gene>
    <name evidence="2" type="ORF">JOB18_042992</name>
</gene>
<organism evidence="2 3">
    <name type="scientific">Solea senegalensis</name>
    <name type="common">Senegalese sole</name>
    <dbReference type="NCBI Taxonomy" id="28829"/>
    <lineage>
        <taxon>Eukaryota</taxon>
        <taxon>Metazoa</taxon>
        <taxon>Chordata</taxon>
        <taxon>Craniata</taxon>
        <taxon>Vertebrata</taxon>
        <taxon>Euteleostomi</taxon>
        <taxon>Actinopterygii</taxon>
        <taxon>Neopterygii</taxon>
        <taxon>Teleostei</taxon>
        <taxon>Neoteleostei</taxon>
        <taxon>Acanthomorphata</taxon>
        <taxon>Carangaria</taxon>
        <taxon>Pleuronectiformes</taxon>
        <taxon>Pleuronectoidei</taxon>
        <taxon>Soleidae</taxon>
        <taxon>Solea</taxon>
    </lineage>
</organism>